<gene>
    <name evidence="2" type="ORF">B7P43_G15753</name>
</gene>
<proteinExistence type="predicted"/>
<dbReference type="InParanoid" id="A0A2J7RM11"/>
<reference evidence="2 3" key="1">
    <citation type="submission" date="2017-12" db="EMBL/GenBank/DDBJ databases">
        <title>Hemimetabolous genomes reveal molecular basis of termite eusociality.</title>
        <authorList>
            <person name="Harrison M.C."/>
            <person name="Jongepier E."/>
            <person name="Robertson H.M."/>
            <person name="Arning N."/>
            <person name="Bitard-Feildel T."/>
            <person name="Chao H."/>
            <person name="Childers C.P."/>
            <person name="Dinh H."/>
            <person name="Doddapaneni H."/>
            <person name="Dugan S."/>
            <person name="Gowin J."/>
            <person name="Greiner C."/>
            <person name="Han Y."/>
            <person name="Hu H."/>
            <person name="Hughes D.S.T."/>
            <person name="Huylmans A.-K."/>
            <person name="Kemena C."/>
            <person name="Kremer L.P.M."/>
            <person name="Lee S.L."/>
            <person name="Lopez-Ezquerra A."/>
            <person name="Mallet L."/>
            <person name="Monroy-Kuhn J.M."/>
            <person name="Moser A."/>
            <person name="Murali S.C."/>
            <person name="Muzny D.M."/>
            <person name="Otani S."/>
            <person name="Piulachs M.-D."/>
            <person name="Poelchau M."/>
            <person name="Qu J."/>
            <person name="Schaub F."/>
            <person name="Wada-Katsumata A."/>
            <person name="Worley K.C."/>
            <person name="Xie Q."/>
            <person name="Ylla G."/>
            <person name="Poulsen M."/>
            <person name="Gibbs R.A."/>
            <person name="Schal C."/>
            <person name="Richards S."/>
            <person name="Belles X."/>
            <person name="Korb J."/>
            <person name="Bornberg-Bauer E."/>
        </authorList>
    </citation>
    <scope>NUCLEOTIDE SEQUENCE [LARGE SCALE GENOMIC DNA]</scope>
    <source>
        <tissue evidence="2">Whole body</tissue>
    </source>
</reference>
<organism evidence="2 3">
    <name type="scientific">Cryptotermes secundus</name>
    <dbReference type="NCBI Taxonomy" id="105785"/>
    <lineage>
        <taxon>Eukaryota</taxon>
        <taxon>Metazoa</taxon>
        <taxon>Ecdysozoa</taxon>
        <taxon>Arthropoda</taxon>
        <taxon>Hexapoda</taxon>
        <taxon>Insecta</taxon>
        <taxon>Pterygota</taxon>
        <taxon>Neoptera</taxon>
        <taxon>Polyneoptera</taxon>
        <taxon>Dictyoptera</taxon>
        <taxon>Blattodea</taxon>
        <taxon>Blattoidea</taxon>
        <taxon>Termitoidae</taxon>
        <taxon>Kalotermitidae</taxon>
        <taxon>Cryptotermitinae</taxon>
        <taxon>Cryptotermes</taxon>
    </lineage>
</organism>
<feature type="compositionally biased region" description="Pro residues" evidence="1">
    <location>
        <begin position="220"/>
        <end position="234"/>
    </location>
</feature>
<feature type="region of interest" description="Disordered" evidence="1">
    <location>
        <begin position="216"/>
        <end position="238"/>
    </location>
</feature>
<name>A0A2J7RM11_9NEOP</name>
<protein>
    <submittedName>
        <fullName evidence="2">Uncharacterized protein</fullName>
    </submittedName>
</protein>
<dbReference type="Gene3D" id="2.40.70.10">
    <property type="entry name" value="Acid Proteases"/>
    <property type="match status" value="1"/>
</dbReference>
<keyword evidence="3" id="KW-1185">Reference proteome</keyword>
<evidence type="ECO:0000313" key="2">
    <source>
        <dbReference type="EMBL" id="PNF41871.1"/>
    </source>
</evidence>
<evidence type="ECO:0000313" key="3">
    <source>
        <dbReference type="Proteomes" id="UP000235965"/>
    </source>
</evidence>
<accession>A0A2J7RM11</accession>
<dbReference type="Proteomes" id="UP000235965">
    <property type="component" value="Unassembled WGS sequence"/>
</dbReference>
<sequence length="330" mass="36594">MAFGRRLDRIKIQVYLEFTIGTDRFEHVFMVSSQLKEDAIVGCQFLKEFGVCIDFSKGAICYVCNGVLREHEFVTRFKTHSVTGEGCDKVKAIVLSKTPSTTQQPQTQITECDDLIPTEAVTNCVDPSYSQARAVVKDDKRINEDASLSLSMLCGKTLSSSGGDYKLELHGAISDYIIDVGAPDIEISERFNAQSRNSVDGAANGSINWQVNVVKKDLPGPEPSTNPKQSPPDPQSLSSEDVYNLVEQVSSLDVEQRQKLSSVLLKYLDFLTTKPGLCTLLKYKFQVVSDQPIVSFSRPIPFGQRPAVQELINQMMSDDILEISNSYILT</sequence>
<dbReference type="AlphaFoldDB" id="A0A2J7RM11"/>
<dbReference type="OrthoDB" id="6764494at2759"/>
<evidence type="ECO:0000256" key="1">
    <source>
        <dbReference type="SAM" id="MobiDB-lite"/>
    </source>
</evidence>
<feature type="non-terminal residue" evidence="2">
    <location>
        <position position="330"/>
    </location>
</feature>
<comment type="caution">
    <text evidence="2">The sequence shown here is derived from an EMBL/GenBank/DDBJ whole genome shotgun (WGS) entry which is preliminary data.</text>
</comment>
<dbReference type="EMBL" id="NEVH01002581">
    <property type="protein sequence ID" value="PNF41871.1"/>
    <property type="molecule type" value="Genomic_DNA"/>
</dbReference>
<dbReference type="InterPro" id="IPR021109">
    <property type="entry name" value="Peptidase_aspartic_dom_sf"/>
</dbReference>